<dbReference type="Proteomes" id="UP001162483">
    <property type="component" value="Unassembled WGS sequence"/>
</dbReference>
<name>A0ABN9F298_9NEOB</name>
<feature type="non-terminal residue" evidence="1">
    <location>
        <position position="1"/>
    </location>
</feature>
<keyword evidence="2" id="KW-1185">Reference proteome</keyword>
<dbReference type="EMBL" id="CATNWA010016244">
    <property type="protein sequence ID" value="CAI9591132.1"/>
    <property type="molecule type" value="Genomic_DNA"/>
</dbReference>
<evidence type="ECO:0000313" key="1">
    <source>
        <dbReference type="EMBL" id="CAI9591132.1"/>
    </source>
</evidence>
<sequence length="37" mass="4178">IVVRDLCGNSYSCGSQVIFNFLFSRQDIASDIIAYYV</sequence>
<protein>
    <submittedName>
        <fullName evidence="1">Uncharacterized protein</fullName>
    </submittedName>
</protein>
<evidence type="ECO:0000313" key="2">
    <source>
        <dbReference type="Proteomes" id="UP001162483"/>
    </source>
</evidence>
<comment type="caution">
    <text evidence="1">The sequence shown here is derived from an EMBL/GenBank/DDBJ whole genome shotgun (WGS) entry which is preliminary data.</text>
</comment>
<gene>
    <name evidence="1" type="ORF">SPARVUS_LOCUS11147908</name>
</gene>
<organism evidence="1 2">
    <name type="scientific">Staurois parvus</name>
    <dbReference type="NCBI Taxonomy" id="386267"/>
    <lineage>
        <taxon>Eukaryota</taxon>
        <taxon>Metazoa</taxon>
        <taxon>Chordata</taxon>
        <taxon>Craniata</taxon>
        <taxon>Vertebrata</taxon>
        <taxon>Euteleostomi</taxon>
        <taxon>Amphibia</taxon>
        <taxon>Batrachia</taxon>
        <taxon>Anura</taxon>
        <taxon>Neobatrachia</taxon>
        <taxon>Ranoidea</taxon>
        <taxon>Ranidae</taxon>
        <taxon>Staurois</taxon>
    </lineage>
</organism>
<proteinExistence type="predicted"/>
<reference evidence="1" key="1">
    <citation type="submission" date="2023-05" db="EMBL/GenBank/DDBJ databases">
        <authorList>
            <person name="Stuckert A."/>
        </authorList>
    </citation>
    <scope>NUCLEOTIDE SEQUENCE</scope>
</reference>
<accession>A0ABN9F298</accession>